<sequence>MNQVRCCLFPALIFVALAVTKVVSIPGIARYDLLFVICVLIQLVLLGIKFETLDEFKVIMLFHVIGLALEIYKIQVGSWSYPEPGLIKLGGVPLYSGFMYASIGSYICKAWKVFDLHVAHWPKSVIVWLLCGGIYFNFYTHHYIWDFRWWLISLVFVVFFRTRVSFQVDDLRLTMPMTLSFFLIGFFIWLAENIASFLGAWAYPDQLERWRPVHLGKITSWYLLIIISIMLVAELKQIKRERLVD</sequence>
<evidence type="ECO:0000256" key="1">
    <source>
        <dbReference type="SAM" id="Phobius"/>
    </source>
</evidence>
<evidence type="ECO:0000313" key="2">
    <source>
        <dbReference type="EMBL" id="MBP1043978.1"/>
    </source>
</evidence>
<keyword evidence="1" id="KW-0812">Transmembrane</keyword>
<accession>A0A940SZ20</accession>
<feature type="transmembrane region" description="Helical" evidence="1">
    <location>
        <begin position="120"/>
        <end position="141"/>
    </location>
</feature>
<proteinExistence type="predicted"/>
<feature type="transmembrane region" description="Helical" evidence="1">
    <location>
        <begin position="215"/>
        <end position="233"/>
    </location>
</feature>
<feature type="transmembrane region" description="Helical" evidence="1">
    <location>
        <begin position="178"/>
        <end position="203"/>
    </location>
</feature>
<feature type="transmembrane region" description="Helical" evidence="1">
    <location>
        <begin position="147"/>
        <end position="166"/>
    </location>
</feature>
<feature type="transmembrane region" description="Helical" evidence="1">
    <location>
        <begin position="28"/>
        <end position="46"/>
    </location>
</feature>
<dbReference type="Proteomes" id="UP000674938">
    <property type="component" value="Unassembled WGS sequence"/>
</dbReference>
<evidence type="ECO:0000313" key="3">
    <source>
        <dbReference type="Proteomes" id="UP000674938"/>
    </source>
</evidence>
<keyword evidence="3" id="KW-1185">Reference proteome</keyword>
<dbReference type="Pfam" id="PF05675">
    <property type="entry name" value="DUF817"/>
    <property type="match status" value="1"/>
</dbReference>
<reference evidence="2" key="1">
    <citation type="submission" date="2020-12" db="EMBL/GenBank/DDBJ databases">
        <title>Vagococcus allomyrinae sp. nov. and Enterococcus lavae sp. nov., isolated from the larvae of Allomyrina dichotoma.</title>
        <authorList>
            <person name="Lee S.D."/>
        </authorList>
    </citation>
    <scope>NUCLEOTIDE SEQUENCE</scope>
    <source>
        <strain evidence="2">BWB3-3</strain>
    </source>
</reference>
<dbReference type="InterPro" id="IPR008535">
    <property type="entry name" value="DUF817"/>
</dbReference>
<dbReference type="PIRSF" id="PIRSF009141">
    <property type="entry name" value="UCP009141"/>
    <property type="match status" value="1"/>
</dbReference>
<keyword evidence="1" id="KW-1133">Transmembrane helix</keyword>
<protein>
    <submittedName>
        <fullName evidence="2">DUF817 domain-containing protein</fullName>
    </submittedName>
</protein>
<name>A0A940SZ20_9ENTE</name>
<keyword evidence="1" id="KW-0472">Membrane</keyword>
<dbReference type="AlphaFoldDB" id="A0A940SZ20"/>
<dbReference type="EMBL" id="JAEEGA010000021">
    <property type="protein sequence ID" value="MBP1043978.1"/>
    <property type="molecule type" value="Genomic_DNA"/>
</dbReference>
<comment type="caution">
    <text evidence="2">The sequence shown here is derived from an EMBL/GenBank/DDBJ whole genome shotgun (WGS) entry which is preliminary data.</text>
</comment>
<organism evidence="2 3">
    <name type="scientific">Vagococcus allomyrinae</name>
    <dbReference type="NCBI Taxonomy" id="2794353"/>
    <lineage>
        <taxon>Bacteria</taxon>
        <taxon>Bacillati</taxon>
        <taxon>Bacillota</taxon>
        <taxon>Bacilli</taxon>
        <taxon>Lactobacillales</taxon>
        <taxon>Enterococcaceae</taxon>
        <taxon>Vagococcus</taxon>
    </lineage>
</organism>
<gene>
    <name evidence="2" type="ORF">I6N95_23495</name>
</gene>